<evidence type="ECO:0000313" key="2">
    <source>
        <dbReference type="EMBL" id="CAF1555120.1"/>
    </source>
</evidence>
<organism evidence="2 3">
    <name type="scientific">Rotaria sordida</name>
    <dbReference type="NCBI Taxonomy" id="392033"/>
    <lineage>
        <taxon>Eukaryota</taxon>
        <taxon>Metazoa</taxon>
        <taxon>Spiralia</taxon>
        <taxon>Gnathifera</taxon>
        <taxon>Rotifera</taxon>
        <taxon>Eurotatoria</taxon>
        <taxon>Bdelloidea</taxon>
        <taxon>Philodinida</taxon>
        <taxon>Philodinidae</taxon>
        <taxon>Rotaria</taxon>
    </lineage>
</organism>
<reference evidence="2" key="1">
    <citation type="submission" date="2021-02" db="EMBL/GenBank/DDBJ databases">
        <authorList>
            <person name="Nowell W R."/>
        </authorList>
    </citation>
    <scope>NUCLEOTIDE SEQUENCE</scope>
</reference>
<gene>
    <name evidence="2" type="ORF">ZHD862_LOCUS39434</name>
</gene>
<evidence type="ECO:0000256" key="1">
    <source>
        <dbReference type="SAM" id="MobiDB-lite"/>
    </source>
</evidence>
<feature type="non-terminal residue" evidence="2">
    <location>
        <position position="1"/>
    </location>
</feature>
<sequence>FDSFVIAKYITNTIMSPSPLRISVPPVLTQTRSSSPHSGHRNQSPVPQLQSYSPPPVSPP</sequence>
<protein>
    <submittedName>
        <fullName evidence="2">Uncharacterized protein</fullName>
    </submittedName>
</protein>
<proteinExistence type="predicted"/>
<dbReference type="EMBL" id="CAJNOT010018777">
    <property type="protein sequence ID" value="CAF1555120.1"/>
    <property type="molecule type" value="Genomic_DNA"/>
</dbReference>
<dbReference type="AlphaFoldDB" id="A0A815XAR2"/>
<accession>A0A815XAR2</accession>
<feature type="compositionally biased region" description="Polar residues" evidence="1">
    <location>
        <begin position="28"/>
        <end position="52"/>
    </location>
</feature>
<evidence type="ECO:0000313" key="3">
    <source>
        <dbReference type="Proteomes" id="UP000663864"/>
    </source>
</evidence>
<feature type="region of interest" description="Disordered" evidence="1">
    <location>
        <begin position="17"/>
        <end position="60"/>
    </location>
</feature>
<name>A0A815XAR2_9BILA</name>
<comment type="caution">
    <text evidence="2">The sequence shown here is derived from an EMBL/GenBank/DDBJ whole genome shotgun (WGS) entry which is preliminary data.</text>
</comment>
<dbReference type="Proteomes" id="UP000663864">
    <property type="component" value="Unassembled WGS sequence"/>
</dbReference>